<feature type="domain" description="Peptidoglycan binding-like" evidence="2">
    <location>
        <begin position="409"/>
        <end position="463"/>
    </location>
</feature>
<dbReference type="InterPro" id="IPR036365">
    <property type="entry name" value="PGBD-like_sf"/>
</dbReference>
<dbReference type="InterPro" id="IPR023346">
    <property type="entry name" value="Lysozyme-like_dom_sf"/>
</dbReference>
<dbReference type="InterPro" id="IPR031304">
    <property type="entry name" value="SLT_2"/>
</dbReference>
<dbReference type="Gene3D" id="1.10.8.350">
    <property type="entry name" value="Bacterial muramidase"/>
    <property type="match status" value="1"/>
</dbReference>
<dbReference type="InterPro" id="IPR043426">
    <property type="entry name" value="MltB-like"/>
</dbReference>
<dbReference type="InterPro" id="IPR002477">
    <property type="entry name" value="Peptidoglycan-bd-like"/>
</dbReference>
<feature type="chain" id="PRO_5016825583" evidence="1">
    <location>
        <begin position="24"/>
        <end position="464"/>
    </location>
</feature>
<dbReference type="Pfam" id="PF13406">
    <property type="entry name" value="SLT_2"/>
    <property type="match status" value="1"/>
</dbReference>
<dbReference type="InterPro" id="IPR036366">
    <property type="entry name" value="PGBDSf"/>
</dbReference>
<protein>
    <submittedName>
        <fullName evidence="4">Lytic murein transglycosylase</fullName>
    </submittedName>
</protein>
<evidence type="ECO:0000256" key="1">
    <source>
        <dbReference type="SAM" id="SignalP"/>
    </source>
</evidence>
<evidence type="ECO:0000259" key="3">
    <source>
        <dbReference type="Pfam" id="PF13406"/>
    </source>
</evidence>
<dbReference type="EMBL" id="QNTQ01000006">
    <property type="protein sequence ID" value="RBI85522.1"/>
    <property type="molecule type" value="Genomic_DNA"/>
</dbReference>
<dbReference type="GO" id="GO:0008933">
    <property type="term" value="F:peptidoglycan lytic transglycosylase activity"/>
    <property type="evidence" value="ECO:0007669"/>
    <property type="project" value="TreeGrafter"/>
</dbReference>
<dbReference type="InterPro" id="IPR011970">
    <property type="entry name" value="MltB_2"/>
</dbReference>
<comment type="caution">
    <text evidence="4">The sequence shown here is derived from an EMBL/GenBank/DDBJ whole genome shotgun (WGS) entry which is preliminary data.</text>
</comment>
<dbReference type="NCBIfam" id="TIGR02283">
    <property type="entry name" value="MltB_2"/>
    <property type="match status" value="1"/>
</dbReference>
<dbReference type="RefSeq" id="WP_113288780.1">
    <property type="nucleotide sequence ID" value="NZ_QNTQ01000006.1"/>
</dbReference>
<dbReference type="PANTHER" id="PTHR30163:SF8">
    <property type="entry name" value="LYTIC MUREIN TRANSGLYCOSYLASE"/>
    <property type="match status" value="1"/>
</dbReference>
<evidence type="ECO:0000259" key="2">
    <source>
        <dbReference type="Pfam" id="PF01471"/>
    </source>
</evidence>
<dbReference type="SUPFAM" id="SSF53955">
    <property type="entry name" value="Lysozyme-like"/>
    <property type="match status" value="1"/>
</dbReference>
<dbReference type="Pfam" id="PF01471">
    <property type="entry name" value="PG_binding_1"/>
    <property type="match status" value="1"/>
</dbReference>
<dbReference type="SUPFAM" id="SSF47090">
    <property type="entry name" value="PGBD-like"/>
    <property type="match status" value="1"/>
</dbReference>
<keyword evidence="5" id="KW-1185">Reference proteome</keyword>
<dbReference type="GO" id="GO:0009253">
    <property type="term" value="P:peptidoglycan catabolic process"/>
    <property type="evidence" value="ECO:0007669"/>
    <property type="project" value="TreeGrafter"/>
</dbReference>
<gene>
    <name evidence="4" type="ORF">DRV85_07215</name>
</gene>
<dbReference type="OrthoDB" id="9808544at2"/>
<evidence type="ECO:0000313" key="4">
    <source>
        <dbReference type="EMBL" id="RBI85522.1"/>
    </source>
</evidence>
<accession>A0A365U908</accession>
<organism evidence="4 5">
    <name type="scientific">Rhodosalinus halophilus</name>
    <dbReference type="NCBI Taxonomy" id="2259333"/>
    <lineage>
        <taxon>Bacteria</taxon>
        <taxon>Pseudomonadati</taxon>
        <taxon>Pseudomonadota</taxon>
        <taxon>Alphaproteobacteria</taxon>
        <taxon>Rhodobacterales</taxon>
        <taxon>Paracoccaceae</taxon>
        <taxon>Rhodosalinus</taxon>
    </lineage>
</organism>
<reference evidence="4 5" key="1">
    <citation type="submission" date="2018-07" db="EMBL/GenBank/DDBJ databases">
        <title>Rhodosalinus sp. strain E84T genomic sequence and assembly.</title>
        <authorList>
            <person name="Liu Z.-W."/>
            <person name="Lu D.-C."/>
        </authorList>
    </citation>
    <scope>NUCLEOTIDE SEQUENCE [LARGE SCALE GENOMIC DNA]</scope>
    <source>
        <strain evidence="4 5">E84</strain>
    </source>
</reference>
<name>A0A365U908_9RHOB</name>
<dbReference type="PANTHER" id="PTHR30163">
    <property type="entry name" value="MEMBRANE-BOUND LYTIC MUREIN TRANSGLYCOSYLASE B"/>
    <property type="match status" value="1"/>
</dbReference>
<dbReference type="FunFam" id="1.10.8.350:FF:000001">
    <property type="entry name" value="Lytic murein transglycosylase B"/>
    <property type="match status" value="1"/>
</dbReference>
<keyword evidence="1" id="KW-0732">Signal</keyword>
<evidence type="ECO:0000313" key="5">
    <source>
        <dbReference type="Proteomes" id="UP000253370"/>
    </source>
</evidence>
<proteinExistence type="predicted"/>
<dbReference type="Gene3D" id="1.10.101.10">
    <property type="entry name" value="PGBD-like superfamily/PGBD"/>
    <property type="match status" value="1"/>
</dbReference>
<sequence>MTTASCRSRLAVFAFVAGLVAQAVPAAAVERSLRPELRPDGLSNRPVPAVARQAVYILPGRSLRPEARPDTLVPAFATAEEEDEAAMSATDRQRAFEAWLADFADRARAQGIAARVLDSALSGVRYDAAIIDRDRNQSEFTRTLWDYLDSAVSETRVANGRAALAEHGPLLERIEARYGVEKEIVTAIWGLESAYGAFRGETDVIEALATLAFDGRRGAFFEQQLLAALRILQSGDTTPDRMKGSWAGAMGHTQFMPTSYLEHAQDFTGDGKRDIWGADPADALASAASYLANHGWISGQPWGVEVQLPEDFDYRLADREITRMPSDWARMGVVDMNGRPVPDHGAASVLLPAGARGAAFLVFENFGVIERYNTADAYVIAVGHLADRIAGGPPIRADWPRGDRALTYAERKEMQRRLTAAGFDTRGIDGRIGPLTIAAVRAWQEAQGLTPDGYASLAVLERLR</sequence>
<dbReference type="AlphaFoldDB" id="A0A365U908"/>
<feature type="domain" description="Transglycosylase SLT" evidence="3">
    <location>
        <begin position="96"/>
        <end position="387"/>
    </location>
</feature>
<dbReference type="Gene3D" id="1.10.530.10">
    <property type="match status" value="1"/>
</dbReference>
<feature type="signal peptide" evidence="1">
    <location>
        <begin position="1"/>
        <end position="23"/>
    </location>
</feature>
<dbReference type="Proteomes" id="UP000253370">
    <property type="component" value="Unassembled WGS sequence"/>
</dbReference>